<evidence type="ECO:0000313" key="2">
    <source>
        <dbReference type="EMBL" id="OAA91820.1"/>
    </source>
</evidence>
<dbReference type="EMBL" id="LITT01000004">
    <property type="protein sequence ID" value="OAA91820.1"/>
    <property type="molecule type" value="Genomic_DNA"/>
</dbReference>
<keyword evidence="1" id="KW-1133">Transmembrane helix</keyword>
<dbReference type="InterPro" id="IPR021338">
    <property type="entry name" value="DUF2953"/>
</dbReference>
<keyword evidence="1" id="KW-0472">Membrane</keyword>
<organism evidence="2 3">
    <name type="scientific">Clostridium ljungdahlii</name>
    <dbReference type="NCBI Taxonomy" id="1538"/>
    <lineage>
        <taxon>Bacteria</taxon>
        <taxon>Bacillati</taxon>
        <taxon>Bacillota</taxon>
        <taxon>Clostridia</taxon>
        <taxon>Eubacteriales</taxon>
        <taxon>Clostridiaceae</taxon>
        <taxon>Clostridium</taxon>
    </lineage>
</organism>
<comment type="caution">
    <text evidence="2">The sequence shown here is derived from an EMBL/GenBank/DDBJ whole genome shotgun (WGS) entry which is preliminary data.</text>
</comment>
<dbReference type="RefSeq" id="WP_063554088.1">
    <property type="nucleotide sequence ID" value="NZ_LITT01000004.1"/>
</dbReference>
<dbReference type="PATRIC" id="fig|1538.10.peg.959"/>
<name>A0A166S8T2_9CLOT</name>
<dbReference type="OrthoDB" id="1739345at2"/>
<gene>
    <name evidence="2" type="ORF">WY13_00464</name>
</gene>
<reference evidence="2 3" key="1">
    <citation type="journal article" date="2015" name="Biotechnol. Bioeng.">
        <title>Genome sequence and phenotypic characterization of Caulobacter segnis.</title>
        <authorList>
            <person name="Patel S."/>
            <person name="Fletcher B."/>
            <person name="Scott D.C."/>
            <person name="Ely B."/>
        </authorList>
    </citation>
    <scope>NUCLEOTIDE SEQUENCE [LARGE SCALE GENOMIC DNA]</scope>
    <source>
        <strain evidence="2 3">ERI-2</strain>
    </source>
</reference>
<evidence type="ECO:0000313" key="3">
    <source>
        <dbReference type="Proteomes" id="UP000077407"/>
    </source>
</evidence>
<accession>A0A166S8T2</accession>
<evidence type="ECO:0008006" key="4">
    <source>
        <dbReference type="Google" id="ProtNLM"/>
    </source>
</evidence>
<feature type="transmembrane region" description="Helical" evidence="1">
    <location>
        <begin position="6"/>
        <end position="27"/>
    </location>
</feature>
<dbReference type="Pfam" id="PF11167">
    <property type="entry name" value="DUF2953"/>
    <property type="match status" value="1"/>
</dbReference>
<proteinExistence type="predicted"/>
<sequence length="200" mass="22998">MIILKVMGAIILILVILLIFLLISKVTYKAKSTFRENNIIYNLKIGLFFDIISIILKGSNNDSHLSVRILFFTKKLNINSKKDRTQDDLSCSCSHIMQYIRKLYECKDSIVKIISITKPKYVKIEGNYGFDDPCMTGMLSGAFNVIYSFLPKNSIRVRPDFFNEVFNLYVEVSGKCRIVLLAITLFKVLHISCIKKEISY</sequence>
<protein>
    <recommendedName>
        <fullName evidence="4">DUF2953 domain-containing protein</fullName>
    </recommendedName>
</protein>
<keyword evidence="1" id="KW-0812">Transmembrane</keyword>
<feature type="transmembrane region" description="Helical" evidence="1">
    <location>
        <begin position="39"/>
        <end position="56"/>
    </location>
</feature>
<dbReference type="Proteomes" id="UP000077407">
    <property type="component" value="Unassembled WGS sequence"/>
</dbReference>
<dbReference type="AlphaFoldDB" id="A0A166S8T2"/>
<evidence type="ECO:0000256" key="1">
    <source>
        <dbReference type="SAM" id="Phobius"/>
    </source>
</evidence>